<comment type="caution">
    <text evidence="2">The sequence shown here is derived from an EMBL/GenBank/DDBJ whole genome shotgun (WGS) entry which is preliminary data.</text>
</comment>
<dbReference type="InterPro" id="IPR000073">
    <property type="entry name" value="AB_hydrolase_1"/>
</dbReference>
<evidence type="ECO:0000259" key="1">
    <source>
        <dbReference type="Pfam" id="PF12697"/>
    </source>
</evidence>
<dbReference type="InterPro" id="IPR029058">
    <property type="entry name" value="AB_hydrolase_fold"/>
</dbReference>
<dbReference type="RefSeq" id="WP_173080617.1">
    <property type="nucleotide sequence ID" value="NZ_BLTE01000001.1"/>
</dbReference>
<reference evidence="2 3" key="1">
    <citation type="submission" date="2020-04" db="EMBL/GenBank/DDBJ databases">
        <authorList>
            <consortium name="Desulfovibrio sp. FSS-1 genome sequencing consortium"/>
            <person name="Shimoshige H."/>
            <person name="Kobayashi H."/>
            <person name="Maekawa T."/>
        </authorList>
    </citation>
    <scope>NUCLEOTIDE SEQUENCE [LARGE SCALE GENOMIC DNA]</scope>
    <source>
        <strain evidence="2 3">SIID29052-01</strain>
    </source>
</reference>
<sequence>MSAPARLLFLHGWGLDASFWKPLLSRFPGHHAAALDLGYFGPERPDPPREFLAAPGPLVAVGHSLGFAALLRREAPRPDALACLGGFARFPGPPGAVRAMRRGLARDPRAVLAAFHEACALPAHLRPDTSRADSARLAKGLDHLLQWDESPRLEAWSGPLLALGAEDDTIVPRQAFLERFPGAALLPGGHAFPATRPDETFRLLQAFLERP</sequence>
<dbReference type="SUPFAM" id="SSF53474">
    <property type="entry name" value="alpha/beta-Hydrolases"/>
    <property type="match status" value="1"/>
</dbReference>
<dbReference type="Proteomes" id="UP000494245">
    <property type="component" value="Unassembled WGS sequence"/>
</dbReference>
<organism evidence="2 3">
    <name type="scientific">Fundidesulfovibrio magnetotacticus</name>
    <dbReference type="NCBI Taxonomy" id="2730080"/>
    <lineage>
        <taxon>Bacteria</taxon>
        <taxon>Pseudomonadati</taxon>
        <taxon>Thermodesulfobacteriota</taxon>
        <taxon>Desulfovibrionia</taxon>
        <taxon>Desulfovibrionales</taxon>
        <taxon>Desulfovibrionaceae</taxon>
        <taxon>Fundidesulfovibrio</taxon>
    </lineage>
</organism>
<dbReference type="Pfam" id="PF12697">
    <property type="entry name" value="Abhydrolase_6"/>
    <property type="match status" value="1"/>
</dbReference>
<dbReference type="AlphaFoldDB" id="A0A6V8LIC5"/>
<reference evidence="2 3" key="2">
    <citation type="submission" date="2020-05" db="EMBL/GenBank/DDBJ databases">
        <title>Draft genome sequence of Desulfovibrio sp. strainFSS-1.</title>
        <authorList>
            <person name="Shimoshige H."/>
            <person name="Kobayashi H."/>
            <person name="Maekawa T."/>
        </authorList>
    </citation>
    <scope>NUCLEOTIDE SEQUENCE [LARGE SCALE GENOMIC DNA]</scope>
    <source>
        <strain evidence="2 3">SIID29052-01</strain>
    </source>
</reference>
<keyword evidence="3" id="KW-1185">Reference proteome</keyword>
<proteinExistence type="predicted"/>
<feature type="domain" description="AB hydrolase-1" evidence="1">
    <location>
        <begin position="7"/>
        <end position="202"/>
    </location>
</feature>
<evidence type="ECO:0000313" key="2">
    <source>
        <dbReference type="EMBL" id="GFK92492.1"/>
    </source>
</evidence>
<accession>A0A6V8LIC5</accession>
<gene>
    <name evidence="2" type="ORF">NNJEOMEG_00317</name>
</gene>
<protein>
    <recommendedName>
        <fullName evidence="1">AB hydrolase-1 domain-containing protein</fullName>
    </recommendedName>
</protein>
<dbReference type="Gene3D" id="3.40.50.1820">
    <property type="entry name" value="alpha/beta hydrolase"/>
    <property type="match status" value="1"/>
</dbReference>
<name>A0A6V8LIC5_9BACT</name>
<dbReference type="EMBL" id="BLTE01000001">
    <property type="protein sequence ID" value="GFK92492.1"/>
    <property type="molecule type" value="Genomic_DNA"/>
</dbReference>
<evidence type="ECO:0000313" key="3">
    <source>
        <dbReference type="Proteomes" id="UP000494245"/>
    </source>
</evidence>